<feature type="transmembrane region" description="Helical" evidence="7">
    <location>
        <begin position="1096"/>
        <end position="1113"/>
    </location>
</feature>
<feature type="region of interest" description="Disordered" evidence="6">
    <location>
        <begin position="693"/>
        <end position="754"/>
    </location>
</feature>
<feature type="compositionally biased region" description="Basic and acidic residues" evidence="6">
    <location>
        <begin position="367"/>
        <end position="376"/>
    </location>
</feature>
<keyword evidence="3 7" id="KW-1133">Transmembrane helix</keyword>
<dbReference type="PROSITE" id="PS51384">
    <property type="entry name" value="FAD_FR"/>
    <property type="match status" value="1"/>
</dbReference>
<dbReference type="InterPro" id="IPR013130">
    <property type="entry name" value="Fe3_Rdtase_TM_dom"/>
</dbReference>
<feature type="compositionally biased region" description="Basic and acidic residues" evidence="6">
    <location>
        <begin position="190"/>
        <end position="200"/>
    </location>
</feature>
<feature type="region of interest" description="Disordered" evidence="6">
    <location>
        <begin position="356"/>
        <end position="376"/>
    </location>
</feature>
<comment type="caution">
    <text evidence="9">The sequence shown here is derived from an EMBL/GenBank/DDBJ whole genome shotgun (WGS) entry which is preliminary data.</text>
</comment>
<dbReference type="PANTHER" id="PTHR34536">
    <property type="entry name" value="DENTIN SIALOPHOSPHOPROTEIN-LIKE PROTEIN"/>
    <property type="match status" value="1"/>
</dbReference>
<feature type="region of interest" description="Disordered" evidence="6">
    <location>
        <begin position="1"/>
        <end position="21"/>
    </location>
</feature>
<feature type="region of interest" description="Disordered" evidence="6">
    <location>
        <begin position="940"/>
        <end position="1008"/>
    </location>
</feature>
<evidence type="ECO:0000256" key="3">
    <source>
        <dbReference type="ARBA" id="ARBA00022989"/>
    </source>
</evidence>
<feature type="region of interest" description="Disordered" evidence="6">
    <location>
        <begin position="783"/>
        <end position="844"/>
    </location>
</feature>
<dbReference type="Gramene" id="KZM92368">
    <property type="protein sequence ID" value="KZM92368"/>
    <property type="gene ID" value="DCAR_020267"/>
</dbReference>
<feature type="transmembrane region" description="Helical" evidence="7">
    <location>
        <begin position="1064"/>
        <end position="1084"/>
    </location>
</feature>
<evidence type="ECO:0000256" key="2">
    <source>
        <dbReference type="ARBA" id="ARBA00022692"/>
    </source>
</evidence>
<dbReference type="InterPro" id="IPR017927">
    <property type="entry name" value="FAD-bd_FR_type"/>
</dbReference>
<keyword evidence="2 7" id="KW-0812">Transmembrane</keyword>
<feature type="region of interest" description="Disordered" evidence="6">
    <location>
        <begin position="179"/>
        <end position="200"/>
    </location>
</feature>
<feature type="transmembrane region" description="Helical" evidence="7">
    <location>
        <begin position="1406"/>
        <end position="1426"/>
    </location>
</feature>
<accession>A0A164WWQ7</accession>
<dbReference type="SUPFAM" id="SSF52343">
    <property type="entry name" value="Ferredoxin reductase-like, C-terminal NADP-linked domain"/>
    <property type="match status" value="1"/>
</dbReference>
<dbReference type="OMA" id="HGKIMRS"/>
<evidence type="ECO:0000256" key="7">
    <source>
        <dbReference type="SAM" id="Phobius"/>
    </source>
</evidence>
<gene>
    <name evidence="9" type="ORF">DCAR_020267</name>
</gene>
<dbReference type="Pfam" id="PF01794">
    <property type="entry name" value="Ferric_reduct"/>
    <property type="match status" value="1"/>
</dbReference>
<sequence length="1532" mass="169342">MSISGKEETGSFSWQSSNYSSGIPIKKRKYLMFRSPSPELPELPNISPTEAKISSPSHELDSSKVDDGASYASKSPVLNINEAITAETDVDLAGVGNQISNASQAQTLSIPLDSLHTREKLFSTGQQNMIGGNKLDSAQAEVSVESTRKNLPGLQQAGKDCTPELFQRPGKIELSLGPEEPLIHAPTADPDSKSGSEIPDKIDTSKLCLSLSQNNSPSGYKVENSMVSSASTYFQAKRSNWDLNTSMDAWEVPAGDSDSQVTVTKPCHMHDEEPMFSAVPKVVSEPEEQLFGVTRRNSDSPTSSHVDKYGSDDYLQLSLSTSAPTVFSVKQSNPSAQVNSGATQPNPELVEGLVSTRSTSSASCDTVKSEPFDETGNHRNTAVAVQGIPVKLPDQVNKGLMEKSITKAVISPNVSLKNVTEPMSIKSEPVQEGKEMQIISQVSVERVIPCQENASLSLTLSRDSRQPNESFPLGLFTCSKLKASEDLPNQLENTSRVEEAHKDKGETQVSSRLVDQVATGMLSQSLGLDSKELITSDGMTYAGTALDANADKPEKGELGAECVYASTYKNSDGFESDEENKNILNDILEEDAYRSDSASEGNHEVLVNLKSKHGGKEVDYEDGEVRDALMHVKADVAVDMEIEMINQDATDCTNAPAPDINDSKVEDHGDLNDNHMEEIDETVIQKATNEVTNRDCSLQESTIEETADRNDANRLINTTGRSPPVLSGQSDDREDHDRDELSDGATAGSRDNGNAVSQIATAGIEGTDTFEKVDIAILTESNLSDKNSGKDNNYADADKDGNSGGSRSRIINLSRASNMASPSEPRFMLSRPLSATERDRHTDFEEDRIPLRRNRSEYYNVPQNFDNDRYHDRSFRNSGTNFVRGRGRGRGFRQRIEWDSDRDFGADIKNYNPGSYRYLRYKCAGGNDAEFESNGYGIATSRSSGLGRGGSSSRHQYSRRPSPGATDGTGTRGTQMLRRFPGNANSSRSIGEHNSDFVGTRNGGKFTRGLPKDVDDSSFDHPRHVNEVVDDQFVGGSRNFSTSVQRRGPHRIRSKSPALKWDRVGISNVAGEVSLVFGLAMWLTTFPRIRRNFFELFLYTHYLYVLFLVFYVFHVGFTYTFITLPGFYLFLVDRYLRFIQSQQKVRLVSVRVLPCKAVELNFSKSPGLIYNPSSIVFVNIPAISKSQWHPFTVTSNSNMDCDTLSVLVKSEGTWTGKLYAEFASPSPLDYLNVSLEGPYGPTPPNLLRHDMLVMVSGGSGITPFISIIRELLFIASTTNTKVPPVLLVTSFQRTVDLSMLKLLLPATDTTYDLSAMDITIEAYVTREKEPSMESQKFTQTLWLRPNDSDRPVYALLGSNNWIWLGAIILSSFIIFLVLIGLLTHYYLNPDKQSNHEIYSETSKATLSMLVMCVSIATSATIGFLWNKWQSYRDMKRIQNVDIETPMGSPGHDDFWHYNFNRELESFPRQSILQATNVHYGIRPNFKRILINCDGSSIGVMVSGPAQMRRSVARICKSGLTKNLHFESISFSW</sequence>
<keyword evidence="4" id="KW-0560">Oxidoreductase</keyword>
<dbReference type="PANTHER" id="PTHR34536:SF4">
    <property type="entry name" value="BTZ DOMAIN-CONTAINING PROTEIN"/>
    <property type="match status" value="1"/>
</dbReference>
<feature type="compositionally biased region" description="Polar residues" evidence="6">
    <location>
        <begin position="805"/>
        <end position="821"/>
    </location>
</feature>
<dbReference type="Pfam" id="PF08030">
    <property type="entry name" value="NAD_binding_6"/>
    <property type="match status" value="1"/>
</dbReference>
<dbReference type="Gene3D" id="3.40.50.80">
    <property type="entry name" value="Nucleotide-binding domain of ferredoxin-NADP reductase (FNR) module"/>
    <property type="match status" value="1"/>
</dbReference>
<reference evidence="9" key="1">
    <citation type="journal article" date="2016" name="Nat. Genet.">
        <title>A high-quality carrot genome assembly provides new insights into carotenoid accumulation and asterid genome evolution.</title>
        <authorList>
            <person name="Iorizzo M."/>
            <person name="Ellison S."/>
            <person name="Senalik D."/>
            <person name="Zeng P."/>
            <person name="Satapoomin P."/>
            <person name="Huang J."/>
            <person name="Bowman M."/>
            <person name="Iovene M."/>
            <person name="Sanseverino W."/>
            <person name="Cavagnaro P."/>
            <person name="Yildiz M."/>
            <person name="Macko-Podgorni A."/>
            <person name="Moranska E."/>
            <person name="Grzebelus E."/>
            <person name="Grzebelus D."/>
            <person name="Ashrafi H."/>
            <person name="Zheng Z."/>
            <person name="Cheng S."/>
            <person name="Spooner D."/>
            <person name="Van Deynze A."/>
            <person name="Simon P."/>
        </authorList>
    </citation>
    <scope>NUCLEOTIDE SEQUENCE [LARGE SCALE GENOMIC DNA]</scope>
    <source>
        <tissue evidence="9">Leaf</tissue>
    </source>
</reference>
<feature type="transmembrane region" description="Helical" evidence="7">
    <location>
        <begin position="1361"/>
        <end position="1386"/>
    </location>
</feature>
<feature type="transmembrane region" description="Helical" evidence="7">
    <location>
        <begin position="1119"/>
        <end position="1136"/>
    </location>
</feature>
<feature type="compositionally biased region" description="Basic and acidic residues" evidence="6">
    <location>
        <begin position="58"/>
        <end position="67"/>
    </location>
</feature>
<protein>
    <recommendedName>
        <fullName evidence="8">FAD-binding FR-type domain-containing protein</fullName>
    </recommendedName>
</protein>
<feature type="region of interest" description="Disordered" evidence="6">
    <location>
        <begin position="651"/>
        <end position="672"/>
    </location>
</feature>
<dbReference type="GO" id="GO:0016020">
    <property type="term" value="C:membrane"/>
    <property type="evidence" value="ECO:0007669"/>
    <property type="project" value="UniProtKB-SubCell"/>
</dbReference>
<evidence type="ECO:0000256" key="6">
    <source>
        <dbReference type="SAM" id="MobiDB-lite"/>
    </source>
</evidence>
<evidence type="ECO:0000259" key="8">
    <source>
        <dbReference type="PROSITE" id="PS51384"/>
    </source>
</evidence>
<dbReference type="EMBL" id="LNRQ01000006">
    <property type="protein sequence ID" value="KZM92368.1"/>
    <property type="molecule type" value="Genomic_DNA"/>
</dbReference>
<feature type="compositionally biased region" description="Basic and acidic residues" evidence="6">
    <location>
        <begin position="730"/>
        <end position="741"/>
    </location>
</feature>
<dbReference type="CDD" id="cd06186">
    <property type="entry name" value="NOX_Duox_like_FAD_NADP"/>
    <property type="match status" value="1"/>
</dbReference>
<dbReference type="InterPro" id="IPR013121">
    <property type="entry name" value="Fe_red_NAD-bd_6"/>
</dbReference>
<dbReference type="InterPro" id="IPR039261">
    <property type="entry name" value="FNR_nucleotide-bd"/>
</dbReference>
<feature type="compositionally biased region" description="Polar residues" evidence="6">
    <location>
        <begin position="356"/>
        <end position="366"/>
    </location>
</feature>
<evidence type="ECO:0000256" key="5">
    <source>
        <dbReference type="ARBA" id="ARBA00023136"/>
    </source>
</evidence>
<dbReference type="SFLD" id="SFLDG01168">
    <property type="entry name" value="Ferric_reductase_subgroup_(FRE"/>
    <property type="match status" value="1"/>
</dbReference>
<name>A0A164WWQ7_DAUCS</name>
<feature type="compositionally biased region" description="Polar residues" evidence="6">
    <location>
        <begin position="46"/>
        <end position="57"/>
    </location>
</feature>
<feature type="compositionally biased region" description="Basic and acidic residues" evidence="6">
    <location>
        <begin position="661"/>
        <end position="672"/>
    </location>
</feature>
<evidence type="ECO:0000313" key="9">
    <source>
        <dbReference type="EMBL" id="KZM92368.1"/>
    </source>
</evidence>
<comment type="subcellular location">
    <subcellularLocation>
        <location evidence="1">Membrane</location>
        <topology evidence="1">Multi-pass membrane protein</topology>
    </subcellularLocation>
</comment>
<evidence type="ECO:0000256" key="4">
    <source>
        <dbReference type="ARBA" id="ARBA00023002"/>
    </source>
</evidence>
<dbReference type="Pfam" id="PF08022">
    <property type="entry name" value="FAD_binding_8"/>
    <property type="match status" value="1"/>
</dbReference>
<proteinExistence type="predicted"/>
<dbReference type="GO" id="GO:0016491">
    <property type="term" value="F:oxidoreductase activity"/>
    <property type="evidence" value="ECO:0007669"/>
    <property type="project" value="UniProtKB-KW"/>
</dbReference>
<dbReference type="InterPro" id="IPR013112">
    <property type="entry name" value="FAD-bd_8"/>
</dbReference>
<dbReference type="SFLD" id="SFLDS00052">
    <property type="entry name" value="Ferric_Reductase_Domain"/>
    <property type="match status" value="1"/>
</dbReference>
<organism evidence="9">
    <name type="scientific">Daucus carota subsp. sativus</name>
    <name type="common">Carrot</name>
    <dbReference type="NCBI Taxonomy" id="79200"/>
    <lineage>
        <taxon>Eukaryota</taxon>
        <taxon>Viridiplantae</taxon>
        <taxon>Streptophyta</taxon>
        <taxon>Embryophyta</taxon>
        <taxon>Tracheophyta</taxon>
        <taxon>Spermatophyta</taxon>
        <taxon>Magnoliopsida</taxon>
        <taxon>eudicotyledons</taxon>
        <taxon>Gunneridae</taxon>
        <taxon>Pentapetalae</taxon>
        <taxon>asterids</taxon>
        <taxon>campanulids</taxon>
        <taxon>Apiales</taxon>
        <taxon>Apiaceae</taxon>
        <taxon>Apioideae</taxon>
        <taxon>Scandiceae</taxon>
        <taxon>Daucinae</taxon>
        <taxon>Daucus</taxon>
        <taxon>Daucus sect. Daucus</taxon>
    </lineage>
</organism>
<feature type="region of interest" description="Disordered" evidence="6">
    <location>
        <begin position="36"/>
        <end position="71"/>
    </location>
</feature>
<feature type="domain" description="FAD-binding FR-type" evidence="8">
    <location>
        <begin position="1140"/>
        <end position="1245"/>
    </location>
</feature>
<evidence type="ECO:0000256" key="1">
    <source>
        <dbReference type="ARBA" id="ARBA00004141"/>
    </source>
</evidence>
<keyword evidence="5 7" id="KW-0472">Membrane</keyword>
<feature type="compositionally biased region" description="Polar residues" evidence="6">
    <location>
        <begin position="10"/>
        <end position="21"/>
    </location>
</feature>